<evidence type="ECO:0000313" key="3">
    <source>
        <dbReference type="Proteomes" id="UP000297713"/>
    </source>
</evidence>
<dbReference type="Proteomes" id="UP000297713">
    <property type="component" value="Unassembled WGS sequence"/>
</dbReference>
<dbReference type="EMBL" id="LXQC01000136">
    <property type="protein sequence ID" value="TFE68969.1"/>
    <property type="molecule type" value="Genomic_DNA"/>
</dbReference>
<comment type="caution">
    <text evidence="2">The sequence shown here is derived from an EMBL/GenBank/DDBJ whole genome shotgun (WGS) entry which is preliminary data.</text>
</comment>
<dbReference type="RefSeq" id="WP_134439858.1">
    <property type="nucleotide sequence ID" value="NZ_CP065957.1"/>
</dbReference>
<gene>
    <name evidence="2" type="ORF">A7Q10_07370</name>
</gene>
<dbReference type="Pfam" id="PF04134">
    <property type="entry name" value="DCC1-like"/>
    <property type="match status" value="1"/>
</dbReference>
<keyword evidence="1" id="KW-0472">Membrane</keyword>
<accession>A0A4Y8PCZ1</accession>
<name>A0A4Y8PCZ1_9BACT</name>
<organism evidence="2 3">
    <name type="scientific">Methylacidiphilum caldifontis</name>
    <dbReference type="NCBI Taxonomy" id="2795386"/>
    <lineage>
        <taxon>Bacteria</taxon>
        <taxon>Pseudomonadati</taxon>
        <taxon>Verrucomicrobiota</taxon>
        <taxon>Methylacidiphilae</taxon>
        <taxon>Methylacidiphilales</taxon>
        <taxon>Methylacidiphilaceae</taxon>
        <taxon>Methylacidiphilum (ex Ratnadevi et al. 2023)</taxon>
    </lineage>
</organism>
<sequence>MNHNFSTPDNKKDKQIIFFDGICALCNSFVSFVLRKDKDHCFVFAPRQGKLFENFKEYMSDEQKRVDSIVLCRYKDGRWEFLTESKAVIEILKCLAGFRFLAKVLGCLPRPFLDKVYRTVAKNRYQWFGKRESCRLPTAEERKFFFD</sequence>
<dbReference type="InterPro" id="IPR052927">
    <property type="entry name" value="DCC_oxidoreductase"/>
</dbReference>
<reference evidence="2 3" key="1">
    <citation type="submission" date="2016-05" db="EMBL/GenBank/DDBJ databases">
        <title>Diversity and Homogeneity among Thermoacidophilic Verrucomicrobia Methanotrophs Linked with Geographical Origin.</title>
        <authorList>
            <person name="Erikstad H.-A."/>
            <person name="Smestad N.B."/>
            <person name="Ceballos R.M."/>
            <person name="Birkeland N.-K."/>
        </authorList>
    </citation>
    <scope>NUCLEOTIDE SEQUENCE [LARGE SCALE GENOMIC DNA]</scope>
    <source>
        <strain evidence="2 3">Phi</strain>
    </source>
</reference>
<evidence type="ECO:0000256" key="1">
    <source>
        <dbReference type="SAM" id="Phobius"/>
    </source>
</evidence>
<proteinExistence type="predicted"/>
<dbReference type="PANTHER" id="PTHR33639:SF2">
    <property type="entry name" value="DUF393 DOMAIN-CONTAINING PROTEIN"/>
    <property type="match status" value="1"/>
</dbReference>
<dbReference type="OrthoDB" id="9785438at2"/>
<feature type="transmembrane region" description="Helical" evidence="1">
    <location>
        <begin position="16"/>
        <end position="34"/>
    </location>
</feature>
<dbReference type="InterPro" id="IPR007263">
    <property type="entry name" value="DCC1-like"/>
</dbReference>
<keyword evidence="1" id="KW-0812">Transmembrane</keyword>
<keyword evidence="3" id="KW-1185">Reference proteome</keyword>
<evidence type="ECO:0000313" key="2">
    <source>
        <dbReference type="EMBL" id="TFE68969.1"/>
    </source>
</evidence>
<dbReference type="PANTHER" id="PTHR33639">
    <property type="entry name" value="THIOL-DISULFIDE OXIDOREDUCTASE DCC"/>
    <property type="match status" value="1"/>
</dbReference>
<dbReference type="GO" id="GO:0015035">
    <property type="term" value="F:protein-disulfide reductase activity"/>
    <property type="evidence" value="ECO:0007669"/>
    <property type="project" value="InterPro"/>
</dbReference>
<dbReference type="AlphaFoldDB" id="A0A4Y8PCZ1"/>
<keyword evidence="1" id="KW-1133">Transmembrane helix</keyword>
<protein>
    <submittedName>
        <fullName evidence="2">Thiol-disulfide oxidoreductase</fullName>
    </submittedName>
</protein>